<name>A0A9D1SVX0_9FIRM</name>
<dbReference type="PROSITE" id="PS51109">
    <property type="entry name" value="G5"/>
    <property type="match status" value="1"/>
</dbReference>
<reference evidence="3" key="2">
    <citation type="journal article" date="2021" name="PeerJ">
        <title>Extensive microbial diversity within the chicken gut microbiome revealed by metagenomics and culture.</title>
        <authorList>
            <person name="Gilroy R."/>
            <person name="Ravi A."/>
            <person name="Getino M."/>
            <person name="Pursley I."/>
            <person name="Horton D.L."/>
            <person name="Alikhan N.F."/>
            <person name="Baker D."/>
            <person name="Gharbi K."/>
            <person name="Hall N."/>
            <person name="Watson M."/>
            <person name="Adriaenssens E.M."/>
            <person name="Foster-Nyarko E."/>
            <person name="Jarju S."/>
            <person name="Secka A."/>
            <person name="Antonio M."/>
            <person name="Oren A."/>
            <person name="Chaudhuri R.R."/>
            <person name="La Ragione R."/>
            <person name="Hildebrand F."/>
            <person name="Pallen M.J."/>
        </authorList>
    </citation>
    <scope>NUCLEOTIDE SEQUENCE</scope>
    <source>
        <strain evidence="3">ChiSjej4B22-8349</strain>
    </source>
</reference>
<evidence type="ECO:0000259" key="2">
    <source>
        <dbReference type="PROSITE" id="PS51109"/>
    </source>
</evidence>
<dbReference type="Pfam" id="PF01551">
    <property type="entry name" value="Peptidase_M23"/>
    <property type="match status" value="1"/>
</dbReference>
<dbReference type="InterPro" id="IPR016047">
    <property type="entry name" value="M23ase_b-sheet_dom"/>
</dbReference>
<dbReference type="Gene3D" id="2.20.230.10">
    <property type="entry name" value="Resuscitation-promoting factor rpfb"/>
    <property type="match status" value="1"/>
</dbReference>
<organism evidence="3 4">
    <name type="scientific">Candidatus Allocopromorpha excrementipullorum</name>
    <dbReference type="NCBI Taxonomy" id="2840743"/>
    <lineage>
        <taxon>Bacteria</taxon>
        <taxon>Bacillati</taxon>
        <taxon>Bacillota</taxon>
        <taxon>Clostridia</taxon>
        <taxon>Eubacteriales</taxon>
        <taxon>Eubacteriaceae</taxon>
        <taxon>Eubacteriaceae incertae sedis</taxon>
        <taxon>Candidatus Allocopromorpha</taxon>
    </lineage>
</organism>
<dbReference type="InterPro" id="IPR011055">
    <property type="entry name" value="Dup_hybrid_motif"/>
</dbReference>
<keyword evidence="1" id="KW-0732">Signal</keyword>
<evidence type="ECO:0000313" key="3">
    <source>
        <dbReference type="EMBL" id="HIU96671.1"/>
    </source>
</evidence>
<dbReference type="GO" id="GO:0004222">
    <property type="term" value="F:metalloendopeptidase activity"/>
    <property type="evidence" value="ECO:0007669"/>
    <property type="project" value="TreeGrafter"/>
</dbReference>
<comment type="caution">
    <text evidence="3">The sequence shown here is derived from an EMBL/GenBank/DDBJ whole genome shotgun (WGS) entry which is preliminary data.</text>
</comment>
<dbReference type="EMBL" id="DVOB01000173">
    <property type="protein sequence ID" value="HIU96671.1"/>
    <property type="molecule type" value="Genomic_DNA"/>
</dbReference>
<evidence type="ECO:0000256" key="1">
    <source>
        <dbReference type="ARBA" id="ARBA00022729"/>
    </source>
</evidence>
<protein>
    <submittedName>
        <fullName evidence="3">Peptidoglycan DD-metalloendopeptidase family protein</fullName>
    </submittedName>
</protein>
<dbReference type="CDD" id="cd12797">
    <property type="entry name" value="M23_peptidase"/>
    <property type="match status" value="1"/>
</dbReference>
<accession>A0A9D1SVX0</accession>
<dbReference type="PANTHER" id="PTHR21666:SF270">
    <property type="entry name" value="MUREIN HYDROLASE ACTIVATOR ENVC"/>
    <property type="match status" value="1"/>
</dbReference>
<sequence length="184" mass="19789">MTKKIVRENGQPVEEEVLDEEIIREPQEEIILTGTKTYDGYGGGSGDYGDEDVSYDPDAVYEILATPLDTIHITSGFGQRWGRLHSGVDFGLAQGSAIYAADDGRVYFSGDGGGYGNLLKIDHGNGMQTYYAHCSALLVSSGQQVSRGQKIALVGSTGNSTGPHLHFEVIINGNCVDPLDFLKL</sequence>
<dbReference type="Pfam" id="PF07501">
    <property type="entry name" value="G5"/>
    <property type="match status" value="1"/>
</dbReference>
<dbReference type="Gene3D" id="2.70.70.10">
    <property type="entry name" value="Glucose Permease (Domain IIA)"/>
    <property type="match status" value="1"/>
</dbReference>
<feature type="domain" description="G5" evidence="2">
    <location>
        <begin position="1"/>
        <end position="37"/>
    </location>
</feature>
<proteinExistence type="predicted"/>
<dbReference type="InterPro" id="IPR011098">
    <property type="entry name" value="G5_dom"/>
</dbReference>
<evidence type="ECO:0000313" key="4">
    <source>
        <dbReference type="Proteomes" id="UP000824130"/>
    </source>
</evidence>
<reference evidence="3" key="1">
    <citation type="submission" date="2020-10" db="EMBL/GenBank/DDBJ databases">
        <authorList>
            <person name="Gilroy R."/>
        </authorList>
    </citation>
    <scope>NUCLEOTIDE SEQUENCE</scope>
    <source>
        <strain evidence="3">ChiSjej4B22-8349</strain>
    </source>
</reference>
<dbReference type="AlphaFoldDB" id="A0A9D1SVX0"/>
<dbReference type="InterPro" id="IPR050570">
    <property type="entry name" value="Cell_wall_metabolism_enzyme"/>
</dbReference>
<dbReference type="SUPFAM" id="SSF51261">
    <property type="entry name" value="Duplicated hybrid motif"/>
    <property type="match status" value="1"/>
</dbReference>
<dbReference type="Proteomes" id="UP000824130">
    <property type="component" value="Unassembled WGS sequence"/>
</dbReference>
<gene>
    <name evidence="3" type="ORF">IAD25_08220</name>
</gene>
<dbReference type="PANTHER" id="PTHR21666">
    <property type="entry name" value="PEPTIDASE-RELATED"/>
    <property type="match status" value="1"/>
</dbReference>